<evidence type="ECO:0000256" key="3">
    <source>
        <dbReference type="ARBA" id="ARBA00023172"/>
    </source>
</evidence>
<dbReference type="GO" id="GO:0006310">
    <property type="term" value="P:DNA recombination"/>
    <property type="evidence" value="ECO:0007669"/>
    <property type="project" value="UniProtKB-KW"/>
</dbReference>
<keyword evidence="3" id="KW-0233">DNA recombination</keyword>
<organism evidence="5">
    <name type="scientific">Deinococcus sonorensis KR-87</name>
    <dbReference type="NCBI Taxonomy" id="694439"/>
    <lineage>
        <taxon>Bacteria</taxon>
        <taxon>Thermotogati</taxon>
        <taxon>Deinococcota</taxon>
        <taxon>Deinococci</taxon>
        <taxon>Deinococcales</taxon>
        <taxon>Deinococcaceae</taxon>
        <taxon>Deinococcus</taxon>
    </lineage>
</organism>
<reference evidence="5" key="1">
    <citation type="submission" date="2024-06" db="EMBL/GenBank/DDBJ databases">
        <title>Draft Genome Sequence of Deinococcus sonorensis Type Strain KR-87, a Biofilm Producing Representative of the Genus Deinococcus.</title>
        <authorList>
            <person name="Boren L.S."/>
            <person name="Grosso R.A."/>
            <person name="Hugenberg-Cox A.N."/>
            <person name="Hill J.T.E."/>
            <person name="Albert C.M."/>
            <person name="Tuohy J.M."/>
        </authorList>
    </citation>
    <scope>NUCLEOTIDE SEQUENCE</scope>
    <source>
        <strain evidence="5">KR-87</strain>
    </source>
</reference>
<evidence type="ECO:0000259" key="4">
    <source>
        <dbReference type="PROSITE" id="PS51898"/>
    </source>
</evidence>
<dbReference type="AlphaFoldDB" id="A0AAU7UF59"/>
<protein>
    <submittedName>
        <fullName evidence="5">Site-specific integrase</fullName>
    </submittedName>
</protein>
<dbReference type="InterPro" id="IPR050090">
    <property type="entry name" value="Tyrosine_recombinase_XerCD"/>
</dbReference>
<dbReference type="GO" id="GO:0003677">
    <property type="term" value="F:DNA binding"/>
    <property type="evidence" value="ECO:0007669"/>
    <property type="project" value="UniProtKB-KW"/>
</dbReference>
<evidence type="ECO:0000256" key="1">
    <source>
        <dbReference type="ARBA" id="ARBA00008857"/>
    </source>
</evidence>
<feature type="domain" description="Tyr recombinase" evidence="4">
    <location>
        <begin position="28"/>
        <end position="223"/>
    </location>
</feature>
<dbReference type="GO" id="GO:0015074">
    <property type="term" value="P:DNA integration"/>
    <property type="evidence" value="ECO:0007669"/>
    <property type="project" value="InterPro"/>
</dbReference>
<dbReference type="EMBL" id="CP158299">
    <property type="protein sequence ID" value="XBV87024.1"/>
    <property type="molecule type" value="Genomic_DNA"/>
</dbReference>
<dbReference type="InterPro" id="IPR013762">
    <property type="entry name" value="Integrase-like_cat_sf"/>
</dbReference>
<dbReference type="Pfam" id="PF00589">
    <property type="entry name" value="Phage_integrase"/>
    <property type="match status" value="1"/>
</dbReference>
<dbReference type="PANTHER" id="PTHR30349:SF41">
    <property type="entry name" value="INTEGRASE_RECOMBINASE PROTEIN MJ0367-RELATED"/>
    <property type="match status" value="1"/>
</dbReference>
<dbReference type="InterPro" id="IPR011010">
    <property type="entry name" value="DNA_brk_join_enz"/>
</dbReference>
<dbReference type="PANTHER" id="PTHR30349">
    <property type="entry name" value="PHAGE INTEGRASE-RELATED"/>
    <property type="match status" value="1"/>
</dbReference>
<name>A0AAU7UF59_9DEIO</name>
<proteinExistence type="inferred from homology"/>
<dbReference type="KEGG" id="dsc:ABOD76_12165"/>
<dbReference type="RefSeq" id="WP_350245129.1">
    <property type="nucleotide sequence ID" value="NZ_CP158299.1"/>
</dbReference>
<evidence type="ECO:0000256" key="2">
    <source>
        <dbReference type="ARBA" id="ARBA00023125"/>
    </source>
</evidence>
<dbReference type="InterPro" id="IPR002104">
    <property type="entry name" value="Integrase_catalytic"/>
</dbReference>
<keyword evidence="2" id="KW-0238">DNA-binding</keyword>
<dbReference type="SUPFAM" id="SSF56349">
    <property type="entry name" value="DNA breaking-rejoining enzymes"/>
    <property type="match status" value="1"/>
</dbReference>
<evidence type="ECO:0000313" key="5">
    <source>
        <dbReference type="EMBL" id="XBV87024.1"/>
    </source>
</evidence>
<dbReference type="CDD" id="cd01189">
    <property type="entry name" value="INT_ICEBs1_C_like"/>
    <property type="match status" value="1"/>
</dbReference>
<accession>A0AAU7UF59</accession>
<sequence length="280" mass="31018">MALKQAVLWGVLPSNPASLVRAPRTRPREMQVWTPEEARHFLEVARSDRLYPLFCLALSTGMRKGELLALAWEDVDLDRARLTVRHTFIRNIDGEWVLGAPKTRAGHRTIPLGEDVVQVLRNHLGEEERWFGPRGKGQPVFTRSSGSRLDPSNVARIFHRLSREAGLPRIRVHDLRHTAASLLIRQGVSPKVVSDRLGHADVSFTLSVYTHLYDDQRQQAALPLSQLLGSDLGQAGRTSSPSCNGCSPFCPAVEDDLPEIQTEFCPSLVCLCVPPGPGST</sequence>
<dbReference type="Gene3D" id="1.10.443.10">
    <property type="entry name" value="Intergrase catalytic core"/>
    <property type="match status" value="1"/>
</dbReference>
<gene>
    <name evidence="5" type="ORF">ABOD76_12165</name>
</gene>
<dbReference type="PROSITE" id="PS51898">
    <property type="entry name" value="TYR_RECOMBINASE"/>
    <property type="match status" value="1"/>
</dbReference>
<comment type="similarity">
    <text evidence="1">Belongs to the 'phage' integrase family.</text>
</comment>